<dbReference type="AlphaFoldDB" id="A0A073CCT1"/>
<keyword evidence="4" id="KW-0659">Purine metabolism</keyword>
<dbReference type="PRINTS" id="PR00420">
    <property type="entry name" value="RNGMNOXGNASE"/>
</dbReference>
<evidence type="ECO:0000256" key="1">
    <source>
        <dbReference type="ARBA" id="ARBA00001974"/>
    </source>
</evidence>
<evidence type="ECO:0000256" key="8">
    <source>
        <dbReference type="ARBA" id="ARBA00035121"/>
    </source>
</evidence>
<evidence type="ECO:0000256" key="3">
    <source>
        <dbReference type="ARBA" id="ARBA00022630"/>
    </source>
</evidence>
<comment type="catalytic activity">
    <reaction evidence="11">
        <text>urate + NADH + O2 + H(+) = 5-hydroxyisourate + NAD(+) + H2O</text>
        <dbReference type="Rhea" id="RHEA:27329"/>
        <dbReference type="ChEBI" id="CHEBI:15377"/>
        <dbReference type="ChEBI" id="CHEBI:15378"/>
        <dbReference type="ChEBI" id="CHEBI:15379"/>
        <dbReference type="ChEBI" id="CHEBI:17775"/>
        <dbReference type="ChEBI" id="CHEBI:18072"/>
        <dbReference type="ChEBI" id="CHEBI:57540"/>
        <dbReference type="ChEBI" id="CHEBI:57945"/>
        <dbReference type="EC" id="1.14.13.113"/>
    </reaction>
</comment>
<dbReference type="NCBIfam" id="NF033623">
    <property type="entry name" value="urate_HpxO"/>
    <property type="match status" value="1"/>
</dbReference>
<evidence type="ECO:0000256" key="5">
    <source>
        <dbReference type="ARBA" id="ARBA00022827"/>
    </source>
</evidence>
<proteinExistence type="inferred from homology"/>
<dbReference type="Proteomes" id="UP000027395">
    <property type="component" value="Chromosome"/>
</dbReference>
<sequence>MNNLKIIIIGAGIGGLTAGLALKRAGYTVEIYEKTSEIRPAGAGISIWSNGVKVLNSLGLGDEIAKIGGQMDRMEYRSHTDKLFNQINLNPVTETVGQRPYPVSRTELQSLLLNAFNNNLETVKLNAQFIGVEQNTQGVTAYFANGYQTSADLLIAADGIHSQLRDYVVGHPVKLRYADYVNWNGLIKINPDLGDKNTWVIYVGEGKRASMMPIGNNRFYYFFGCPMARGTIVEPDYRQRELKSIFARWPSPVQSLIENLNPQELNRLEIHDLDPLETIVKGRVALLGDAAHASTPTLGQGGCQAMEDAEILSRFLLTTNLGVEYALKRYESERKERTSTLVLKARKRADMIYGKDPHLTQQWYQQLQQETEQDVTNALSKTILGGPFH</sequence>
<dbReference type="PANTHER" id="PTHR13789">
    <property type="entry name" value="MONOOXYGENASE"/>
    <property type="match status" value="1"/>
</dbReference>
<keyword evidence="3" id="KW-0285">Flavoprotein</keyword>
<dbReference type="InterPro" id="IPR050493">
    <property type="entry name" value="FAD-dep_Monooxygenase_BioMet"/>
</dbReference>
<evidence type="ECO:0000256" key="10">
    <source>
        <dbReference type="ARBA" id="ARBA00035262"/>
    </source>
</evidence>
<evidence type="ECO:0000313" key="13">
    <source>
        <dbReference type="EMBL" id="KEI65737.1"/>
    </source>
</evidence>
<accession>A0A073CCT1</accession>
<dbReference type="GO" id="GO:0102099">
    <property type="term" value="F:FAD-dependent urate hydroxylase activity"/>
    <property type="evidence" value="ECO:0007669"/>
    <property type="project" value="UniProtKB-EC"/>
</dbReference>
<evidence type="ECO:0000256" key="6">
    <source>
        <dbReference type="ARBA" id="ARBA00023002"/>
    </source>
</evidence>
<feature type="domain" description="FAD-binding" evidence="12">
    <location>
        <begin position="5"/>
        <end position="342"/>
    </location>
</feature>
<dbReference type="PANTHER" id="PTHR13789:SF318">
    <property type="entry name" value="GERANYLGERANYL DIPHOSPHATE REDUCTASE"/>
    <property type="match status" value="1"/>
</dbReference>
<dbReference type="SUPFAM" id="SSF51905">
    <property type="entry name" value="FAD/NAD(P)-binding domain"/>
    <property type="match status" value="1"/>
</dbReference>
<dbReference type="HOGENOM" id="CLU_009665_19_5_3"/>
<reference evidence="13 14" key="1">
    <citation type="journal article" date="2014" name="Appl. Environ. Microbiol.">
        <title>Elucidation of insertion elements encoded on plasmids and in vitro construction of shuttle vectors from the toxic cyanobacterium Planktothrix.</title>
        <authorList>
            <person name="Christiansen G."/>
            <person name="Goesmann A."/>
            <person name="Kurmayer R."/>
        </authorList>
    </citation>
    <scope>NUCLEOTIDE SEQUENCE [LARGE SCALE GENOMIC DNA]</scope>
    <source>
        <strain evidence="13 14">NIVA-CYA 126/8</strain>
    </source>
</reference>
<evidence type="ECO:0000256" key="2">
    <source>
        <dbReference type="ARBA" id="ARBA00004705"/>
    </source>
</evidence>
<dbReference type="InterPro" id="IPR002938">
    <property type="entry name" value="FAD-bd"/>
</dbReference>
<dbReference type="GO" id="GO:0006144">
    <property type="term" value="P:purine nucleobase metabolic process"/>
    <property type="evidence" value="ECO:0007669"/>
    <property type="project" value="UniProtKB-KW"/>
</dbReference>
<dbReference type="InterPro" id="IPR047712">
    <property type="entry name" value="HpxO"/>
</dbReference>
<comment type="pathway">
    <text evidence="2">Purine metabolism; urate degradation.</text>
</comment>
<evidence type="ECO:0000256" key="11">
    <source>
        <dbReference type="ARBA" id="ARBA00047521"/>
    </source>
</evidence>
<dbReference type="GO" id="GO:0019628">
    <property type="term" value="P:urate catabolic process"/>
    <property type="evidence" value="ECO:0007669"/>
    <property type="project" value="InterPro"/>
</dbReference>
<comment type="cofactor">
    <cofactor evidence="1">
        <name>FAD</name>
        <dbReference type="ChEBI" id="CHEBI:57692"/>
    </cofactor>
</comment>
<dbReference type="Gene3D" id="3.50.50.60">
    <property type="entry name" value="FAD/NAD(P)-binding domain"/>
    <property type="match status" value="1"/>
</dbReference>
<evidence type="ECO:0000256" key="7">
    <source>
        <dbReference type="ARBA" id="ARBA00023033"/>
    </source>
</evidence>
<organism evidence="13 14">
    <name type="scientific">Planktothrix agardhii (strain NIVA-CYA 126/8)</name>
    <dbReference type="NCBI Taxonomy" id="388467"/>
    <lineage>
        <taxon>Bacteria</taxon>
        <taxon>Bacillati</taxon>
        <taxon>Cyanobacteriota</taxon>
        <taxon>Cyanophyceae</taxon>
        <taxon>Oscillatoriophycideae</taxon>
        <taxon>Oscillatoriales</taxon>
        <taxon>Microcoleaceae</taxon>
        <taxon>Planktothrix</taxon>
    </lineage>
</organism>
<name>A0A073CCT1_PLAA1</name>
<evidence type="ECO:0000256" key="9">
    <source>
        <dbReference type="ARBA" id="ARBA00035128"/>
    </source>
</evidence>
<gene>
    <name evidence="13" type="ORF">A19Y_0539</name>
</gene>
<comment type="similarity">
    <text evidence="8">Belongs to the FAD-dependent urate hydroxylase family.</text>
</comment>
<dbReference type="Pfam" id="PF01494">
    <property type="entry name" value="FAD_binding_3"/>
    <property type="match status" value="1"/>
</dbReference>
<evidence type="ECO:0000313" key="14">
    <source>
        <dbReference type="Proteomes" id="UP000027395"/>
    </source>
</evidence>
<dbReference type="eggNOG" id="COG0654">
    <property type="taxonomic scope" value="Bacteria"/>
</dbReference>
<dbReference type="STRING" id="388467.A19Y_0539"/>
<keyword evidence="7" id="KW-0503">Monooxygenase</keyword>
<dbReference type="RefSeq" id="WP_042151839.1">
    <property type="nucleotide sequence ID" value="NZ_CM002803.1"/>
</dbReference>
<dbReference type="GO" id="GO:0004846">
    <property type="term" value="F:urate oxidase activity"/>
    <property type="evidence" value="ECO:0007669"/>
    <property type="project" value="InterPro"/>
</dbReference>
<dbReference type="PATRIC" id="fig|388467.6.peg.488"/>
<evidence type="ECO:0000259" key="12">
    <source>
        <dbReference type="Pfam" id="PF01494"/>
    </source>
</evidence>
<dbReference type="GO" id="GO:0071949">
    <property type="term" value="F:FAD binding"/>
    <property type="evidence" value="ECO:0007669"/>
    <property type="project" value="InterPro"/>
</dbReference>
<keyword evidence="6" id="KW-0560">Oxidoreductase</keyword>
<dbReference type="EMBL" id="CM002803">
    <property type="protein sequence ID" value="KEI65737.1"/>
    <property type="molecule type" value="Genomic_DNA"/>
</dbReference>
<dbReference type="EC" id="1.14.13.113" evidence="9"/>
<keyword evidence="14" id="KW-1185">Reference proteome</keyword>
<keyword evidence="5" id="KW-0274">FAD</keyword>
<evidence type="ECO:0000256" key="4">
    <source>
        <dbReference type="ARBA" id="ARBA00022631"/>
    </source>
</evidence>
<protein>
    <recommendedName>
        <fullName evidence="10">FAD-dependent urate hydroxylase</fullName>
        <ecNumber evidence="9">1.14.13.113</ecNumber>
    </recommendedName>
</protein>
<dbReference type="InterPro" id="IPR036188">
    <property type="entry name" value="FAD/NAD-bd_sf"/>
</dbReference>